<accession>A0A4P6JKD2</accession>
<dbReference type="InterPro" id="IPR050641">
    <property type="entry name" value="RIFMO-like"/>
</dbReference>
<evidence type="ECO:0000256" key="1">
    <source>
        <dbReference type="ARBA" id="ARBA00001974"/>
    </source>
</evidence>
<evidence type="ECO:0000256" key="3">
    <source>
        <dbReference type="ARBA" id="ARBA00022827"/>
    </source>
</evidence>
<feature type="domain" description="FAD-binding" evidence="4">
    <location>
        <begin position="20"/>
        <end position="375"/>
    </location>
</feature>
<proteinExistence type="predicted"/>
<keyword evidence="3" id="KW-0274">FAD</keyword>
<dbReference type="PANTHER" id="PTHR43004:SF19">
    <property type="entry name" value="BINDING MONOOXYGENASE, PUTATIVE (JCVI)-RELATED"/>
    <property type="match status" value="1"/>
</dbReference>
<keyword evidence="6" id="KW-1185">Reference proteome</keyword>
<evidence type="ECO:0000313" key="5">
    <source>
        <dbReference type="EMBL" id="QBD75430.1"/>
    </source>
</evidence>
<evidence type="ECO:0000313" key="6">
    <source>
        <dbReference type="Proteomes" id="UP000290365"/>
    </source>
</evidence>
<dbReference type="PRINTS" id="PR00420">
    <property type="entry name" value="RNGMNOXGNASE"/>
</dbReference>
<dbReference type="GO" id="GO:0071949">
    <property type="term" value="F:FAD binding"/>
    <property type="evidence" value="ECO:0007669"/>
    <property type="project" value="InterPro"/>
</dbReference>
<organism evidence="5 6">
    <name type="scientific">Ktedonosporobacter rubrisoli</name>
    <dbReference type="NCBI Taxonomy" id="2509675"/>
    <lineage>
        <taxon>Bacteria</taxon>
        <taxon>Bacillati</taxon>
        <taxon>Chloroflexota</taxon>
        <taxon>Ktedonobacteria</taxon>
        <taxon>Ktedonobacterales</taxon>
        <taxon>Ktedonosporobacteraceae</taxon>
        <taxon>Ktedonosporobacter</taxon>
    </lineage>
</organism>
<dbReference type="Pfam" id="PF21274">
    <property type="entry name" value="Rng_hyd_C"/>
    <property type="match status" value="1"/>
</dbReference>
<dbReference type="OrthoDB" id="9782160at2"/>
<dbReference type="PANTHER" id="PTHR43004">
    <property type="entry name" value="TRK SYSTEM POTASSIUM UPTAKE PROTEIN"/>
    <property type="match status" value="1"/>
</dbReference>
<dbReference type="Proteomes" id="UP000290365">
    <property type="component" value="Chromosome"/>
</dbReference>
<dbReference type="InterPro" id="IPR002938">
    <property type="entry name" value="FAD-bd"/>
</dbReference>
<reference evidence="5 6" key="1">
    <citation type="submission" date="2019-01" db="EMBL/GenBank/DDBJ databases">
        <title>Ktedonosporobacter rubrisoli SCAWS-G2.</title>
        <authorList>
            <person name="Huang Y."/>
            <person name="Yan B."/>
        </authorList>
    </citation>
    <scope>NUCLEOTIDE SEQUENCE [LARGE SCALE GENOMIC DNA]</scope>
    <source>
        <strain evidence="5 6">SCAWS-G2</strain>
    </source>
</reference>
<dbReference type="EMBL" id="CP035758">
    <property type="protein sequence ID" value="QBD75430.1"/>
    <property type="molecule type" value="Genomic_DNA"/>
</dbReference>
<name>A0A4P6JKD2_KTERU</name>
<dbReference type="AlphaFoldDB" id="A0A4P6JKD2"/>
<evidence type="ECO:0000259" key="4">
    <source>
        <dbReference type="Pfam" id="PF01494"/>
    </source>
</evidence>
<dbReference type="SUPFAM" id="SSF51905">
    <property type="entry name" value="FAD/NAD(P)-binding domain"/>
    <property type="match status" value="1"/>
</dbReference>
<dbReference type="Gene3D" id="3.30.9.10">
    <property type="entry name" value="D-Amino Acid Oxidase, subunit A, domain 2"/>
    <property type="match status" value="1"/>
</dbReference>
<dbReference type="Gene3D" id="3.40.30.120">
    <property type="match status" value="1"/>
</dbReference>
<dbReference type="Pfam" id="PF01494">
    <property type="entry name" value="FAD_binding_3"/>
    <property type="match status" value="1"/>
</dbReference>
<dbReference type="KEGG" id="kbs:EPA93_05200"/>
<protein>
    <submittedName>
        <fullName evidence="5">FAD-binding protein</fullName>
    </submittedName>
</protein>
<dbReference type="Gene3D" id="3.50.50.60">
    <property type="entry name" value="FAD/NAD(P)-binding domain"/>
    <property type="match status" value="1"/>
</dbReference>
<gene>
    <name evidence="5" type="ORF">EPA93_05200</name>
</gene>
<keyword evidence="2" id="KW-0285">Flavoprotein</keyword>
<dbReference type="GO" id="GO:0016709">
    <property type="term" value="F:oxidoreductase activity, acting on paired donors, with incorporation or reduction of molecular oxygen, NAD(P)H as one donor, and incorporation of one atom of oxygen"/>
    <property type="evidence" value="ECO:0007669"/>
    <property type="project" value="UniProtKB-ARBA"/>
</dbReference>
<dbReference type="InterPro" id="IPR036188">
    <property type="entry name" value="FAD/NAD-bd_sf"/>
</dbReference>
<comment type="cofactor">
    <cofactor evidence="1">
        <name>FAD</name>
        <dbReference type="ChEBI" id="CHEBI:57692"/>
    </cofactor>
</comment>
<evidence type="ECO:0000256" key="2">
    <source>
        <dbReference type="ARBA" id="ARBA00022630"/>
    </source>
</evidence>
<sequence length="570" mass="63424">MKNSMNARSKGKTMKNQQHTPVLIVGAGGAGLSLSLLLQQQGIASVLIERRSDVSWYPRARNLNFRSLEILRGLGLSSEAHAVGARPSRLIRKESLASRQQEEVLDPITLFEGAFEDITPEPVVWYCPQSRLEPLLLTHARRRDIDVRYNTELVSFTQDDTAVTVTLQDRTTGRREVLSFDYLLAADGAHSKVREKLGLPGKGYGALEEYFLFIYFRANWRQFMQENESAGDVLLIENSTVNALFMRAEKDLGMLTIRYRPAQGQSAEVYTRERCQDLLRAAIGDPNIPFELLDISPWRAAEHVADQFQQGRVFLVGDAAHTMPPYEGLGVNMALQGAQNLVWKLAATIKGQASPELLSTYTTERHPVTWMAAEQSLAGMMERPELKQHSLFARTEEERAKLAKQPPAPLFVPILGYRYRSDAIVSEEAVPPSQQGIELLGSMELNGQPGTRVPHLWVERSGQRLSTLDLFDGSFVLFTGSGGASWCEAASAVAEKLGIKLSAYRIGPSWDLLDVENGWHKLGISPEGVMLARPDGFVAWRHSDSVANHEEQLQQVLLRILGRATAQPAL</sequence>